<reference evidence="12 13" key="2">
    <citation type="submission" date="2024-11" db="EMBL/GenBank/DDBJ databases">
        <title>Using genomics to understand microbial adaptation to soil warming.</title>
        <authorList>
            <person name="Deangelis K.M. PhD."/>
        </authorList>
    </citation>
    <scope>NUCLEOTIDE SEQUENCE [LARGE SCALE GENOMIC DNA]</scope>
    <source>
        <strain evidence="12 13">GAS97</strain>
    </source>
</reference>
<keyword evidence="9" id="KW-0472">Membrane</keyword>
<dbReference type="Proteomes" id="UP001620514">
    <property type="component" value="Unassembled WGS sequence"/>
</dbReference>
<evidence type="ECO:0000256" key="5">
    <source>
        <dbReference type="ARBA" id="ARBA00022692"/>
    </source>
</evidence>
<evidence type="ECO:0000256" key="3">
    <source>
        <dbReference type="ARBA" id="ARBA00022448"/>
    </source>
</evidence>
<evidence type="ECO:0000313" key="13">
    <source>
        <dbReference type="Proteomes" id="UP001620514"/>
    </source>
</evidence>
<keyword evidence="8" id="KW-0626">Porin</keyword>
<dbReference type="Gene3D" id="2.40.160.10">
    <property type="entry name" value="Porin"/>
    <property type="match status" value="1"/>
</dbReference>
<feature type="domain" description="Porin" evidence="11">
    <location>
        <begin position="23"/>
        <end position="333"/>
    </location>
</feature>
<comment type="caution">
    <text evidence="12">The sequence shown here is derived from an EMBL/GenBank/DDBJ whole genome shotgun (WGS) entry which is preliminary data.</text>
</comment>
<keyword evidence="4" id="KW-1134">Transmembrane beta strand</keyword>
<dbReference type="InterPro" id="IPR002299">
    <property type="entry name" value="Porin_Neis"/>
</dbReference>
<keyword evidence="7" id="KW-0406">Ion transport</keyword>
<protein>
    <submittedName>
        <fullName evidence="12">Porin</fullName>
    </submittedName>
</protein>
<name>A0ABW8MEV8_9BURK</name>
<comment type="subcellular location">
    <subcellularLocation>
        <location evidence="1">Cell outer membrane</location>
        <topology evidence="1">Multi-pass membrane protein</topology>
    </subcellularLocation>
</comment>
<dbReference type="InterPro" id="IPR023614">
    <property type="entry name" value="Porin_dom_sf"/>
</dbReference>
<gene>
    <name evidence="12" type="ORF">ABH943_001276</name>
</gene>
<dbReference type="InterPro" id="IPR050298">
    <property type="entry name" value="Gram-neg_bact_OMP"/>
</dbReference>
<dbReference type="EMBL" id="JBIYDN010000003">
    <property type="protein sequence ID" value="MFK4441265.1"/>
    <property type="molecule type" value="Genomic_DNA"/>
</dbReference>
<evidence type="ECO:0000256" key="9">
    <source>
        <dbReference type="ARBA" id="ARBA00023136"/>
    </source>
</evidence>
<dbReference type="CDD" id="cd00342">
    <property type="entry name" value="gram_neg_porins"/>
    <property type="match status" value="1"/>
</dbReference>
<keyword evidence="6" id="KW-0732">Signal</keyword>
<sequence length="361" mass="38734">MLKNMGLIAVTAICIGYIDRCDAQTSSLTLYGSIDEGIGYVSNQNGGKAVVMGPIAVPDKFGFVGSEDLGGGLSAIFKLENGYFSNTGRFAISGYEFSRLAYVGVSSQQWGTLTLGRQWDLTNDVFTPNANGAVQFNNFMYHPGNIDNAAVTPLSNSVKYASPGYRGFSIRTMYSFSDASTALGRYIGAAALYASGPLQLGAVYSNTNHRTYAFNTQLGYTSFMGQNLAGGASFVADNTRIIGVAGTYKLGDRWHIHGMVNQAHLQTRQDTETALTEELGVDYQTNIANTVSLGGFHTDFAGKGYSTVGLANLYQLSKRTLAYAEVTFQKTNGGALADLPSLSPSSNDHQLSLRIGLQHYF</sequence>
<organism evidence="12 13">
    <name type="scientific">Caballeronia udeis</name>
    <dbReference type="NCBI Taxonomy" id="1232866"/>
    <lineage>
        <taxon>Bacteria</taxon>
        <taxon>Pseudomonadati</taxon>
        <taxon>Pseudomonadota</taxon>
        <taxon>Betaproteobacteria</taxon>
        <taxon>Burkholderiales</taxon>
        <taxon>Burkholderiaceae</taxon>
        <taxon>Caballeronia</taxon>
    </lineage>
</organism>
<evidence type="ECO:0000256" key="4">
    <source>
        <dbReference type="ARBA" id="ARBA00022452"/>
    </source>
</evidence>
<reference evidence="12 13" key="1">
    <citation type="submission" date="2024-10" db="EMBL/GenBank/DDBJ databases">
        <authorList>
            <person name="Deangelis K."/>
            <person name="Huntemann M."/>
            <person name="Clum A."/>
            <person name="Wang J."/>
            <person name="Palaniappan K."/>
            <person name="Ritter S."/>
            <person name="Chen I.-M."/>
            <person name="Stamatis D."/>
            <person name="Reddy T."/>
            <person name="O'Malley R."/>
            <person name="Daum C."/>
            <person name="Ng V."/>
            <person name="Ivanova N."/>
            <person name="Kyrpides N."/>
            <person name="Woyke T."/>
        </authorList>
    </citation>
    <scope>NUCLEOTIDE SEQUENCE [LARGE SCALE GENOMIC DNA]</scope>
    <source>
        <strain evidence="12 13">GAS97</strain>
    </source>
</reference>
<evidence type="ECO:0000256" key="6">
    <source>
        <dbReference type="ARBA" id="ARBA00022729"/>
    </source>
</evidence>
<evidence type="ECO:0000256" key="10">
    <source>
        <dbReference type="ARBA" id="ARBA00023237"/>
    </source>
</evidence>
<dbReference type="SUPFAM" id="SSF56935">
    <property type="entry name" value="Porins"/>
    <property type="match status" value="1"/>
</dbReference>
<dbReference type="Pfam" id="PF13609">
    <property type="entry name" value="Porin_4"/>
    <property type="match status" value="1"/>
</dbReference>
<keyword evidence="3" id="KW-0813">Transport</keyword>
<keyword evidence="13" id="KW-1185">Reference proteome</keyword>
<evidence type="ECO:0000256" key="2">
    <source>
        <dbReference type="ARBA" id="ARBA00011233"/>
    </source>
</evidence>
<proteinExistence type="predicted"/>
<evidence type="ECO:0000256" key="7">
    <source>
        <dbReference type="ARBA" id="ARBA00023065"/>
    </source>
</evidence>
<keyword evidence="10" id="KW-0998">Cell outer membrane</keyword>
<evidence type="ECO:0000313" key="12">
    <source>
        <dbReference type="EMBL" id="MFK4441265.1"/>
    </source>
</evidence>
<keyword evidence="5" id="KW-0812">Transmembrane</keyword>
<evidence type="ECO:0000256" key="8">
    <source>
        <dbReference type="ARBA" id="ARBA00023114"/>
    </source>
</evidence>
<dbReference type="PANTHER" id="PTHR34501">
    <property type="entry name" value="PROTEIN YDDL-RELATED"/>
    <property type="match status" value="1"/>
</dbReference>
<dbReference type="PANTHER" id="PTHR34501:SF9">
    <property type="entry name" value="MAJOR OUTER MEMBRANE PROTEIN P.IA"/>
    <property type="match status" value="1"/>
</dbReference>
<evidence type="ECO:0000256" key="1">
    <source>
        <dbReference type="ARBA" id="ARBA00004571"/>
    </source>
</evidence>
<dbReference type="PRINTS" id="PR00184">
    <property type="entry name" value="NEISSPPORIN"/>
</dbReference>
<comment type="subunit">
    <text evidence="2">Homotrimer.</text>
</comment>
<evidence type="ECO:0000259" key="11">
    <source>
        <dbReference type="Pfam" id="PF13609"/>
    </source>
</evidence>
<dbReference type="InterPro" id="IPR033900">
    <property type="entry name" value="Gram_neg_porin_domain"/>
</dbReference>
<accession>A0ABW8MEV8</accession>